<dbReference type="Proteomes" id="UP000251001">
    <property type="component" value="Genome"/>
</dbReference>
<feature type="region of interest" description="Disordered" evidence="1">
    <location>
        <begin position="152"/>
        <end position="173"/>
    </location>
</feature>
<evidence type="ECO:0000313" key="3">
    <source>
        <dbReference type="Proteomes" id="UP000251001"/>
    </source>
</evidence>
<feature type="compositionally biased region" description="Low complexity" evidence="1">
    <location>
        <begin position="248"/>
        <end position="258"/>
    </location>
</feature>
<organism evidence="2 3">
    <name type="scientific">Ruegeria phage vB_RpoP-V21</name>
    <dbReference type="NCBI Taxonomy" id="2218615"/>
    <lineage>
        <taxon>Viruses</taxon>
        <taxon>Duplodnaviria</taxon>
        <taxon>Heunggongvirae</taxon>
        <taxon>Uroviricota</taxon>
        <taxon>Caudoviricetes</taxon>
        <taxon>Schitoviridae</taxon>
        <taxon>Rhodovirinae</taxon>
        <taxon>Aorunvirus</taxon>
        <taxon>Aorunvirus V12</taxon>
    </lineage>
</organism>
<name>A0A2Z4QGF4_9CAUD</name>
<proteinExistence type="predicted"/>
<protein>
    <submittedName>
        <fullName evidence="2">Single-strand DNA binding protein</fullName>
    </submittedName>
</protein>
<reference evidence="2 3" key="1">
    <citation type="submission" date="2018-03" db="EMBL/GenBank/DDBJ databases">
        <title>Diverse roseophages infecting R. pomeroyi DSS-3.</title>
        <authorList>
            <person name="Zhan Y."/>
            <person name="Chen F."/>
            <person name="Wommack E.K."/>
            <person name="Nasko D."/>
        </authorList>
    </citation>
    <scope>NUCLEOTIDE SEQUENCE [LARGE SCALE GENOMIC DNA]</scope>
</reference>
<evidence type="ECO:0000256" key="1">
    <source>
        <dbReference type="SAM" id="MobiDB-lite"/>
    </source>
</evidence>
<accession>A0A2Z4QGF4</accession>
<dbReference type="EMBL" id="MH015253">
    <property type="protein sequence ID" value="AWY09014.1"/>
    <property type="molecule type" value="Genomic_DNA"/>
</dbReference>
<feature type="region of interest" description="Disordered" evidence="1">
    <location>
        <begin position="231"/>
        <end position="277"/>
    </location>
</feature>
<sequence length="277" mass="30536">MSNIFAKKKPAAKAEVEDDYVGGGGVLDTDIYPAEIKYAYVGKAANSEARNLTLCLKMNGMDITRQIWMTNRDGDVTYQDKKTKEVKNLPGFNQVNGLCMLLASKEVGNMDVEEKTLSLYDYESKKEVPQAVDCFVELHGLKLQVAVQRQTVDKTEKNESTGEYEPTGDTRDTNEFIKFFPEDRLVTISEVAHFIKSLGGDFEDVLNDGDLGKAISKMQEDGDYATKWLEKNRGQTWDRSTGKKEGKAFAGGKSSGAKASGGGSTDKAKTKSSLFDD</sequence>
<evidence type="ECO:0000313" key="2">
    <source>
        <dbReference type="EMBL" id="AWY09014.1"/>
    </source>
</evidence>
<gene>
    <name evidence="2" type="ORF">vBRpoPV21_56</name>
</gene>